<evidence type="ECO:0000313" key="2">
    <source>
        <dbReference type="Proteomes" id="UP000005237"/>
    </source>
</evidence>
<dbReference type="EnsemblMetazoa" id="CJA19346.1">
    <property type="protein sequence ID" value="CJA19346.1"/>
    <property type="gene ID" value="WBGene00138550"/>
</dbReference>
<evidence type="ECO:0000313" key="1">
    <source>
        <dbReference type="EnsemblMetazoa" id="CJA19346.1"/>
    </source>
</evidence>
<dbReference type="PANTHER" id="PTHR34722">
    <property type="entry name" value="HOMOLOG OF ODR-2 (TWO)-RELATED"/>
    <property type="match status" value="1"/>
</dbReference>
<dbReference type="GO" id="GO:1990834">
    <property type="term" value="P:response to odorant"/>
    <property type="evidence" value="ECO:0007669"/>
    <property type="project" value="TreeGrafter"/>
</dbReference>
<reference evidence="2" key="1">
    <citation type="submission" date="2010-08" db="EMBL/GenBank/DDBJ databases">
        <authorList>
            <consortium name="Caenorhabditis japonica Sequencing Consortium"/>
            <person name="Wilson R.K."/>
        </authorList>
    </citation>
    <scope>NUCLEOTIDE SEQUENCE [LARGE SCALE GENOMIC DNA]</scope>
    <source>
        <strain evidence="2">DF5081</strain>
    </source>
</reference>
<accession>A0A8R1I642</accession>
<dbReference type="GO" id="GO:0043025">
    <property type="term" value="C:neuronal cell body"/>
    <property type="evidence" value="ECO:0007669"/>
    <property type="project" value="TreeGrafter"/>
</dbReference>
<protein>
    <submittedName>
        <fullName evidence="1">Uncharacterized protein</fullName>
    </submittedName>
</protein>
<proteinExistence type="predicted"/>
<dbReference type="InterPro" id="IPR010558">
    <property type="entry name" value="Ly-6-related"/>
</dbReference>
<dbReference type="GO" id="GO:0042048">
    <property type="term" value="P:olfactory behavior"/>
    <property type="evidence" value="ECO:0007669"/>
    <property type="project" value="TreeGrafter"/>
</dbReference>
<dbReference type="Pfam" id="PF06579">
    <property type="entry name" value="Ly-6_related"/>
    <property type="match status" value="1"/>
</dbReference>
<keyword evidence="2" id="KW-1185">Reference proteome</keyword>
<name>A0A8R1I642_CAEJA</name>
<dbReference type="Proteomes" id="UP000005237">
    <property type="component" value="Unassembled WGS sequence"/>
</dbReference>
<dbReference type="GO" id="GO:0030424">
    <property type="term" value="C:axon"/>
    <property type="evidence" value="ECO:0007669"/>
    <property type="project" value="TreeGrafter"/>
</dbReference>
<reference evidence="1" key="2">
    <citation type="submission" date="2022-06" db="UniProtKB">
        <authorList>
            <consortium name="EnsemblMetazoa"/>
        </authorList>
    </citation>
    <scope>IDENTIFICATION</scope>
    <source>
        <strain evidence="1">DF5081</strain>
    </source>
</reference>
<sequence length="99" mass="10622">MILFCVKYSLDRRLFRPTAANQLSTVGALGAHSFCHTFNLTQLVGGGRPEESSINVCACRGPLCNGSTINSSTPKSGSLATKLILIATLFVIFDIMPLF</sequence>
<dbReference type="AlphaFoldDB" id="A0A8R1I642"/>
<organism evidence="1 2">
    <name type="scientific">Caenorhabditis japonica</name>
    <dbReference type="NCBI Taxonomy" id="281687"/>
    <lineage>
        <taxon>Eukaryota</taxon>
        <taxon>Metazoa</taxon>
        <taxon>Ecdysozoa</taxon>
        <taxon>Nematoda</taxon>
        <taxon>Chromadorea</taxon>
        <taxon>Rhabditida</taxon>
        <taxon>Rhabditina</taxon>
        <taxon>Rhabditomorpha</taxon>
        <taxon>Rhabditoidea</taxon>
        <taxon>Rhabditidae</taxon>
        <taxon>Peloderinae</taxon>
        <taxon>Caenorhabditis</taxon>
    </lineage>
</organism>
<dbReference type="PANTHER" id="PTHR34722:SF2">
    <property type="entry name" value="HOMOLOG OF ODR-2 (TWO)"/>
    <property type="match status" value="1"/>
</dbReference>